<accession>A0A109JS51</accession>
<comment type="caution">
    <text evidence="2">The sequence shown here is derived from an EMBL/GenBank/DDBJ whole genome shotgun (WGS) entry which is preliminary data.</text>
</comment>
<evidence type="ECO:0000313" key="2">
    <source>
        <dbReference type="EMBL" id="KWV54128.1"/>
    </source>
</evidence>
<dbReference type="SUPFAM" id="SSF53474">
    <property type="entry name" value="alpha/beta-Hydrolases"/>
    <property type="match status" value="1"/>
</dbReference>
<keyword evidence="3" id="KW-1185">Reference proteome</keyword>
<protein>
    <recommendedName>
        <fullName evidence="1">AB hydrolase-1 domain-containing protein</fullName>
    </recommendedName>
</protein>
<dbReference type="InterPro" id="IPR029058">
    <property type="entry name" value="AB_hydrolase_fold"/>
</dbReference>
<evidence type="ECO:0000259" key="1">
    <source>
        <dbReference type="Pfam" id="PF12697"/>
    </source>
</evidence>
<proteinExistence type="predicted"/>
<dbReference type="RefSeq" id="WP_066508596.1">
    <property type="nucleotide sequence ID" value="NZ_LNCU01000073.1"/>
</dbReference>
<reference evidence="2 3" key="1">
    <citation type="submission" date="2015-11" db="EMBL/GenBank/DDBJ databases">
        <title>Draft Genome Sequence of the Strain BR 10303 (Bradyrhizobium sp.) isolated from nodules of Centrolobium paraense.</title>
        <authorList>
            <person name="Zelli J.E."/>
            <person name="Simoes-Araujo J.L."/>
            <person name="Barauna A.C."/>
            <person name="Silva K."/>
        </authorList>
    </citation>
    <scope>NUCLEOTIDE SEQUENCE [LARGE SCALE GENOMIC DNA]</scope>
    <source>
        <strain evidence="2 3">BR 10303</strain>
    </source>
</reference>
<dbReference type="EMBL" id="LNCU01000073">
    <property type="protein sequence ID" value="KWV54128.1"/>
    <property type="molecule type" value="Genomic_DNA"/>
</dbReference>
<dbReference type="Pfam" id="PF12697">
    <property type="entry name" value="Abhydrolase_6"/>
    <property type="match status" value="1"/>
</dbReference>
<dbReference type="OrthoDB" id="9814966at2"/>
<dbReference type="InterPro" id="IPR000073">
    <property type="entry name" value="AB_hydrolase_1"/>
</dbReference>
<dbReference type="AlphaFoldDB" id="A0A109JS51"/>
<dbReference type="PANTHER" id="PTHR37017:SF11">
    <property type="entry name" value="ESTERASE_LIPASE_THIOESTERASE DOMAIN-CONTAINING PROTEIN"/>
    <property type="match status" value="1"/>
</dbReference>
<dbReference type="Proteomes" id="UP000057737">
    <property type="component" value="Unassembled WGS sequence"/>
</dbReference>
<feature type="domain" description="AB hydrolase-1" evidence="1">
    <location>
        <begin position="4"/>
        <end position="229"/>
    </location>
</feature>
<dbReference type="Gene3D" id="3.40.50.1820">
    <property type="entry name" value="alpha/beta hydrolase"/>
    <property type="match status" value="1"/>
</dbReference>
<dbReference type="PANTHER" id="PTHR37017">
    <property type="entry name" value="AB HYDROLASE-1 DOMAIN-CONTAINING PROTEIN-RELATED"/>
    <property type="match status" value="1"/>
</dbReference>
<name>A0A109JS51_9BRAD</name>
<sequence length="235" mass="25967">MTAFVLVHGSWGGAHGFRHVRRLLCAEHHDVSTPSLTGVGERVHLSSPQVSLGTHIRDVVNHVLYEDINKIVLLGFSYGGFVITGALEHIAERVSHLVFLDALVPKNGETVFSHVGGAARTKIELGQNWLSTSPVREYDSPAEAEWMRARVTTHPMGTLTEPVFLSQPLESFPFARTYIKATQDKPGSDAGYEARWQAARHAKASPAWHYHEIATNHMVAINRPEELARILADIA</sequence>
<dbReference type="InterPro" id="IPR052897">
    <property type="entry name" value="Sec-Metab_Biosynth_Hydrolase"/>
</dbReference>
<gene>
    <name evidence="2" type="ORF">AS156_07840</name>
</gene>
<organism evidence="2 3">
    <name type="scientific">Bradyrhizobium macuxiense</name>
    <dbReference type="NCBI Taxonomy" id="1755647"/>
    <lineage>
        <taxon>Bacteria</taxon>
        <taxon>Pseudomonadati</taxon>
        <taxon>Pseudomonadota</taxon>
        <taxon>Alphaproteobacteria</taxon>
        <taxon>Hyphomicrobiales</taxon>
        <taxon>Nitrobacteraceae</taxon>
        <taxon>Bradyrhizobium</taxon>
    </lineage>
</organism>
<evidence type="ECO:0000313" key="3">
    <source>
        <dbReference type="Proteomes" id="UP000057737"/>
    </source>
</evidence>